<dbReference type="Proteomes" id="UP001466933">
    <property type="component" value="Unassembled WGS sequence"/>
</dbReference>
<comment type="caution">
    <text evidence="1">The sequence shown here is derived from an EMBL/GenBank/DDBJ whole genome shotgun (WGS) entry which is preliminary data.</text>
</comment>
<protein>
    <submittedName>
        <fullName evidence="1">Uncharacterized protein</fullName>
    </submittedName>
</protein>
<sequence length="107" mass="12125">MDIFGRCIEYIRFSGESMMNESPQIRWVVEFFDSSNIPNHGYIFFSCRKSYICYPGEPIGFTPDGMAAAIAALRHCLKQAPPREILISNKKIDRVSQSGMPCELVQA</sequence>
<proteinExistence type="predicted"/>
<reference evidence="1 2" key="1">
    <citation type="submission" date="2024-05" db="EMBL/GenBank/DDBJ databases">
        <title>Burkholderia sp. Nov. a novel bacteria isolated from rhizosphere soil of Camellia sinensis.</title>
        <authorList>
            <person name="Dong Y."/>
        </authorList>
    </citation>
    <scope>NUCLEOTIDE SEQUENCE [LARGE SCALE GENOMIC DNA]</scope>
    <source>
        <strain evidence="1 2">GS2Y</strain>
    </source>
</reference>
<keyword evidence="2" id="KW-1185">Reference proteome</keyword>
<dbReference type="EMBL" id="JBCPYA010000001">
    <property type="protein sequence ID" value="MEN2469370.1"/>
    <property type="molecule type" value="Genomic_DNA"/>
</dbReference>
<accession>A0ABU9WBE5</accession>
<organism evidence="1 2">
    <name type="scientific">Burkholderia theae</name>
    <dbReference type="NCBI Taxonomy" id="3143496"/>
    <lineage>
        <taxon>Bacteria</taxon>
        <taxon>Pseudomonadati</taxon>
        <taxon>Pseudomonadota</taxon>
        <taxon>Betaproteobacteria</taxon>
        <taxon>Burkholderiales</taxon>
        <taxon>Burkholderiaceae</taxon>
        <taxon>Burkholderia</taxon>
    </lineage>
</organism>
<evidence type="ECO:0000313" key="2">
    <source>
        <dbReference type="Proteomes" id="UP001466933"/>
    </source>
</evidence>
<name>A0ABU9WBE5_9BURK</name>
<dbReference type="RefSeq" id="WP_129516131.1">
    <property type="nucleotide sequence ID" value="NZ_JBCPYA010000001.1"/>
</dbReference>
<evidence type="ECO:0000313" key="1">
    <source>
        <dbReference type="EMBL" id="MEN2469370.1"/>
    </source>
</evidence>
<gene>
    <name evidence="1" type="ORF">VOI36_05640</name>
</gene>